<name>A0AAD9JSU0_9ANNE</name>
<feature type="non-terminal residue" evidence="1">
    <location>
        <position position="1"/>
    </location>
</feature>
<organism evidence="1 2">
    <name type="scientific">Paralvinella palmiformis</name>
    <dbReference type="NCBI Taxonomy" id="53620"/>
    <lineage>
        <taxon>Eukaryota</taxon>
        <taxon>Metazoa</taxon>
        <taxon>Spiralia</taxon>
        <taxon>Lophotrochozoa</taxon>
        <taxon>Annelida</taxon>
        <taxon>Polychaeta</taxon>
        <taxon>Sedentaria</taxon>
        <taxon>Canalipalpata</taxon>
        <taxon>Terebellida</taxon>
        <taxon>Terebelliformia</taxon>
        <taxon>Alvinellidae</taxon>
        <taxon>Paralvinella</taxon>
    </lineage>
</organism>
<reference evidence="1" key="1">
    <citation type="journal article" date="2023" name="Mol. Biol. Evol.">
        <title>Third-Generation Sequencing Reveals the Adaptive Role of the Epigenome in Three Deep-Sea Polychaetes.</title>
        <authorList>
            <person name="Perez M."/>
            <person name="Aroh O."/>
            <person name="Sun Y."/>
            <person name="Lan Y."/>
            <person name="Juniper S.K."/>
            <person name="Young C.R."/>
            <person name="Angers B."/>
            <person name="Qian P.Y."/>
        </authorList>
    </citation>
    <scope>NUCLEOTIDE SEQUENCE</scope>
    <source>
        <strain evidence="1">P08H-3</strain>
    </source>
</reference>
<dbReference type="EMBL" id="JAODUP010000165">
    <property type="protein sequence ID" value="KAK2158703.1"/>
    <property type="molecule type" value="Genomic_DNA"/>
</dbReference>
<gene>
    <name evidence="1" type="ORF">LSH36_165g04045</name>
</gene>
<accession>A0AAD9JSU0</accession>
<dbReference type="Proteomes" id="UP001208570">
    <property type="component" value="Unassembled WGS sequence"/>
</dbReference>
<proteinExistence type="predicted"/>
<keyword evidence="2" id="KW-1185">Reference proteome</keyword>
<sequence length="146" mass="16707">HPLDVIASSARLALKKIDGTITCQLHGVDCFAVNAVLQMNNLRYKYGKGDIKVFVLCLVANWLHKGLIYLYRGNRLQVLFHLYVIYHQYHSIFVNFLHTCTSCGGLRSDILKDFLSTTCRIEMQVLGLLGKLLSGPWMHRFYTSSR</sequence>
<comment type="caution">
    <text evidence="1">The sequence shown here is derived from an EMBL/GenBank/DDBJ whole genome shotgun (WGS) entry which is preliminary data.</text>
</comment>
<protein>
    <submittedName>
        <fullName evidence="1">Uncharacterized protein</fullName>
    </submittedName>
</protein>
<evidence type="ECO:0000313" key="1">
    <source>
        <dbReference type="EMBL" id="KAK2158703.1"/>
    </source>
</evidence>
<dbReference type="AlphaFoldDB" id="A0AAD9JSU0"/>
<evidence type="ECO:0000313" key="2">
    <source>
        <dbReference type="Proteomes" id="UP001208570"/>
    </source>
</evidence>